<accession>A0ABX4YI64</accession>
<dbReference type="Gene3D" id="3.40.190.80">
    <property type="match status" value="1"/>
</dbReference>
<evidence type="ECO:0000313" key="4">
    <source>
        <dbReference type="Proteomes" id="UP000094669"/>
    </source>
</evidence>
<name>A0ABX4YI64_9LEPT</name>
<evidence type="ECO:0000256" key="2">
    <source>
        <dbReference type="ARBA" id="ARBA00022842"/>
    </source>
</evidence>
<sequence>MRFPEEAHIVSRLVLEAADEILRIYRSEFSVREKTKGDPVTEADLAANRILVEGIRQKFGDPVFSEEEILPFDQETHRFGRVWILDPIDGTREFVAKNPEFALSLGLVREGKPIFGIIMNPASGEFFWGRENVGAGYQVLEPPFSSKEIDWNLSHKFLEDAEIPSLKEILISISETKAGLFDMTSFGTQYRTKSKGSIAYKLALVAVAKTPLTLSLRPKNDWDIAGGIAILRASGGSDIEIKTGLPFDFLKSKLSVGLLAGKRELVQEFWKDNGTRLQGSVRESW</sequence>
<dbReference type="PANTHER" id="PTHR20854">
    <property type="entry name" value="INOSITOL MONOPHOSPHATASE"/>
    <property type="match status" value="1"/>
</dbReference>
<dbReference type="InterPro" id="IPR020550">
    <property type="entry name" value="Inositol_monophosphatase_CS"/>
</dbReference>
<dbReference type="EMBL" id="MCRM02000010">
    <property type="protein sequence ID" value="PNV74864.1"/>
    <property type="molecule type" value="Genomic_DNA"/>
</dbReference>
<dbReference type="PROSITE" id="PS00630">
    <property type="entry name" value="IMP_2"/>
    <property type="match status" value="1"/>
</dbReference>
<keyword evidence="4" id="KW-1185">Reference proteome</keyword>
<gene>
    <name evidence="3" type="ORF">BES34_011360</name>
</gene>
<dbReference type="Proteomes" id="UP000094669">
    <property type="component" value="Unassembled WGS sequence"/>
</dbReference>
<dbReference type="InterPro" id="IPR000760">
    <property type="entry name" value="Inositol_monophosphatase-like"/>
</dbReference>
<evidence type="ECO:0000313" key="3">
    <source>
        <dbReference type="EMBL" id="PNV74864.1"/>
    </source>
</evidence>
<protein>
    <submittedName>
        <fullName evidence="3">3'(2'),5'-bisphosphate nucleotidase CysQ</fullName>
    </submittedName>
</protein>
<dbReference type="SUPFAM" id="SSF56655">
    <property type="entry name" value="Carbohydrate phosphatase"/>
    <property type="match status" value="1"/>
</dbReference>
<dbReference type="RefSeq" id="WP_010419083.1">
    <property type="nucleotide sequence ID" value="NZ_MCRM02000010.1"/>
</dbReference>
<evidence type="ECO:0000256" key="1">
    <source>
        <dbReference type="ARBA" id="ARBA00022723"/>
    </source>
</evidence>
<dbReference type="PANTHER" id="PTHR20854:SF4">
    <property type="entry name" value="INOSITOL-1-MONOPHOSPHATASE-RELATED"/>
    <property type="match status" value="1"/>
</dbReference>
<keyword evidence="2" id="KW-0460">Magnesium</keyword>
<keyword evidence="1" id="KW-0479">Metal-binding</keyword>
<proteinExistence type="predicted"/>
<organism evidence="3 4">
    <name type="scientific">Leptospira inadai serovar Lyme</name>
    <dbReference type="NCBI Taxonomy" id="293084"/>
    <lineage>
        <taxon>Bacteria</taxon>
        <taxon>Pseudomonadati</taxon>
        <taxon>Spirochaetota</taxon>
        <taxon>Spirochaetia</taxon>
        <taxon>Leptospirales</taxon>
        <taxon>Leptospiraceae</taxon>
        <taxon>Leptospira</taxon>
    </lineage>
</organism>
<comment type="caution">
    <text evidence="3">The sequence shown here is derived from an EMBL/GenBank/DDBJ whole genome shotgun (WGS) entry which is preliminary data.</text>
</comment>
<reference evidence="3" key="1">
    <citation type="submission" date="2018-01" db="EMBL/GenBank/DDBJ databases">
        <title>Genomic characterization of Leptospira inadai serogroup Lyme isolated from captured rat in Brazil and comparative analysis with human reference strain.</title>
        <authorList>
            <person name="Moreno L.Z."/>
            <person name="Loureiro A.P."/>
            <person name="Miraglia F."/>
            <person name="Kremer F.S."/>
            <person name="Eslabao M.R."/>
            <person name="Dellagostin O.A."/>
            <person name="Lilenbaum W."/>
            <person name="Moreno A.M."/>
        </authorList>
    </citation>
    <scope>NUCLEOTIDE SEQUENCE [LARGE SCALE GENOMIC DNA]</scope>
    <source>
        <strain evidence="3">M34/99</strain>
    </source>
</reference>
<dbReference type="Pfam" id="PF00459">
    <property type="entry name" value="Inositol_P"/>
    <property type="match status" value="1"/>
</dbReference>
<dbReference type="Gene3D" id="3.30.540.10">
    <property type="entry name" value="Fructose-1,6-Bisphosphatase, subunit A, domain 1"/>
    <property type="match status" value="1"/>
</dbReference>
<dbReference type="CDD" id="cd01638">
    <property type="entry name" value="CysQ"/>
    <property type="match status" value="1"/>
</dbReference>